<dbReference type="EMBL" id="CP093345">
    <property type="protein sequence ID" value="WOG94586.1"/>
    <property type="molecule type" value="Genomic_DNA"/>
</dbReference>
<dbReference type="KEGG" id="dcr:108213178"/>
<gene>
    <name evidence="2" type="ORF">DCAR_0313882</name>
</gene>
<dbReference type="PANTHER" id="PTHR33264:SF8">
    <property type="entry name" value="EXPRESSED PROTEIN"/>
    <property type="match status" value="1"/>
</dbReference>
<name>A0AAF0WTJ3_DAUCS</name>
<feature type="transmembrane region" description="Helical" evidence="1">
    <location>
        <begin position="21"/>
        <end position="46"/>
    </location>
</feature>
<keyword evidence="1" id="KW-0812">Transmembrane</keyword>
<evidence type="ECO:0000313" key="3">
    <source>
        <dbReference type="Proteomes" id="UP000077755"/>
    </source>
</evidence>
<accession>A0AAF0WTJ3</accession>
<reference evidence="2" key="1">
    <citation type="journal article" date="2016" name="Nat. Genet.">
        <title>A high-quality carrot genome assembly provides new insights into carotenoid accumulation and asterid genome evolution.</title>
        <authorList>
            <person name="Iorizzo M."/>
            <person name="Ellison S."/>
            <person name="Senalik D."/>
            <person name="Zeng P."/>
            <person name="Satapoomin P."/>
            <person name="Huang J."/>
            <person name="Bowman M."/>
            <person name="Iovene M."/>
            <person name="Sanseverino W."/>
            <person name="Cavagnaro P."/>
            <person name="Yildiz M."/>
            <person name="Macko-Podgorni A."/>
            <person name="Moranska E."/>
            <person name="Grzebelus E."/>
            <person name="Grzebelus D."/>
            <person name="Ashrafi H."/>
            <person name="Zheng Z."/>
            <person name="Cheng S."/>
            <person name="Spooner D."/>
            <person name="Van Deynze A."/>
            <person name="Simon P."/>
        </authorList>
    </citation>
    <scope>NUCLEOTIDE SEQUENCE</scope>
    <source>
        <tissue evidence="2">Leaf</tissue>
    </source>
</reference>
<keyword evidence="1" id="KW-0472">Membrane</keyword>
<dbReference type="Proteomes" id="UP000077755">
    <property type="component" value="Chromosome 3"/>
</dbReference>
<dbReference type="PANTHER" id="PTHR33264">
    <property type="entry name" value="EXPRESSED PROTEIN"/>
    <property type="match status" value="1"/>
</dbReference>
<dbReference type="AlphaFoldDB" id="A0AAF0WTJ3"/>
<protein>
    <submittedName>
        <fullName evidence="2">Uncharacterized protein</fullName>
    </submittedName>
</protein>
<sequence length="132" mass="14843">MSRKMDDDHRRRRRFGEVAGGATAECAVMCCCIPVAIVNLLVLAVYKVPAGIGRKVWRRRKKERLLRRRREDVGENFGENFGSGSDVSDAFGEGGGLDFGDSEMWDELYGTGFWRVPSQKGEEEEIGVELKI</sequence>
<keyword evidence="1" id="KW-1133">Transmembrane helix</keyword>
<organism evidence="2 3">
    <name type="scientific">Daucus carota subsp. sativus</name>
    <name type="common">Carrot</name>
    <dbReference type="NCBI Taxonomy" id="79200"/>
    <lineage>
        <taxon>Eukaryota</taxon>
        <taxon>Viridiplantae</taxon>
        <taxon>Streptophyta</taxon>
        <taxon>Embryophyta</taxon>
        <taxon>Tracheophyta</taxon>
        <taxon>Spermatophyta</taxon>
        <taxon>Magnoliopsida</taxon>
        <taxon>eudicotyledons</taxon>
        <taxon>Gunneridae</taxon>
        <taxon>Pentapetalae</taxon>
        <taxon>asterids</taxon>
        <taxon>campanulids</taxon>
        <taxon>Apiales</taxon>
        <taxon>Apiaceae</taxon>
        <taxon>Apioideae</taxon>
        <taxon>Scandiceae</taxon>
        <taxon>Daucinae</taxon>
        <taxon>Daucus</taxon>
        <taxon>Daucus sect. Daucus</taxon>
    </lineage>
</organism>
<evidence type="ECO:0000256" key="1">
    <source>
        <dbReference type="SAM" id="Phobius"/>
    </source>
</evidence>
<reference evidence="2" key="2">
    <citation type="submission" date="2022-03" db="EMBL/GenBank/DDBJ databases">
        <title>Draft title - Genomic analysis of global carrot germplasm unveils the trajectory of domestication and the origin of high carotenoid orange carrot.</title>
        <authorList>
            <person name="Iorizzo M."/>
            <person name="Ellison S."/>
            <person name="Senalik D."/>
            <person name="Macko-Podgorni A."/>
            <person name="Grzebelus D."/>
            <person name="Bostan H."/>
            <person name="Rolling W."/>
            <person name="Curaba J."/>
            <person name="Simon P."/>
        </authorList>
    </citation>
    <scope>NUCLEOTIDE SEQUENCE</scope>
    <source>
        <tissue evidence="2">Leaf</tissue>
    </source>
</reference>
<keyword evidence="3" id="KW-1185">Reference proteome</keyword>
<evidence type="ECO:0000313" key="2">
    <source>
        <dbReference type="EMBL" id="WOG94586.1"/>
    </source>
</evidence>
<proteinExistence type="predicted"/>